<protein>
    <submittedName>
        <fullName evidence="4">Elastin-binding protein EbpS</fullName>
    </submittedName>
</protein>
<feature type="compositionally biased region" description="Basic and acidic residues" evidence="1">
    <location>
        <begin position="248"/>
        <end position="260"/>
    </location>
</feature>
<dbReference type="InterPro" id="IPR018392">
    <property type="entry name" value="LysM"/>
</dbReference>
<keyword evidence="2" id="KW-1133">Transmembrane helix</keyword>
<keyword evidence="2" id="KW-0472">Membrane</keyword>
<comment type="caution">
    <text evidence="4">The sequence shown here is derived from an EMBL/GenBank/DDBJ whole genome shotgun (WGS) entry which is preliminary data.</text>
</comment>
<feature type="compositionally biased region" description="Low complexity" evidence="1">
    <location>
        <begin position="280"/>
        <end position="294"/>
    </location>
</feature>
<proteinExistence type="predicted"/>
<dbReference type="EMBL" id="PZCM01000001">
    <property type="protein sequence ID" value="PTG28930.1"/>
    <property type="molecule type" value="Genomic_DNA"/>
</dbReference>
<dbReference type="Pfam" id="PF01476">
    <property type="entry name" value="LysM"/>
    <property type="match status" value="1"/>
</dbReference>
<dbReference type="InterPro" id="IPR036779">
    <property type="entry name" value="LysM_dom_sf"/>
</dbReference>
<feature type="compositionally biased region" description="Basic and acidic residues" evidence="1">
    <location>
        <begin position="123"/>
        <end position="173"/>
    </location>
</feature>
<reference evidence="6 7" key="1">
    <citation type="journal article" date="2016" name="Front. Microbiol.">
        <title>Comprehensive Phylogenetic Analysis of Bovine Non-aureus Staphylococci Species Based on Whole-Genome Sequencing.</title>
        <authorList>
            <person name="Naushad S."/>
            <person name="Barkema H.W."/>
            <person name="Luby C."/>
            <person name="Condas L.A."/>
            <person name="Nobrega D.B."/>
            <person name="Carson D.A."/>
            <person name="De Buck J."/>
        </authorList>
    </citation>
    <scope>NUCLEOTIDE SEQUENCE [LARGE SCALE GENOMIC DNA]</scope>
    <source>
        <strain evidence="4 7">SNUC 105</strain>
        <strain evidence="5 6">SNUC 1363</strain>
    </source>
</reference>
<evidence type="ECO:0000313" key="4">
    <source>
        <dbReference type="EMBL" id="PTG28930.1"/>
    </source>
</evidence>
<evidence type="ECO:0000313" key="6">
    <source>
        <dbReference type="Proteomes" id="UP000242008"/>
    </source>
</evidence>
<feature type="compositionally biased region" description="Basic and acidic residues" evidence="1">
    <location>
        <begin position="79"/>
        <end position="93"/>
    </location>
</feature>
<feature type="compositionally biased region" description="Gly residues" evidence="1">
    <location>
        <begin position="376"/>
        <end position="385"/>
    </location>
</feature>
<evidence type="ECO:0000256" key="1">
    <source>
        <dbReference type="SAM" id="MobiDB-lite"/>
    </source>
</evidence>
<feature type="region of interest" description="Disordered" evidence="1">
    <location>
        <begin position="15"/>
        <end position="435"/>
    </location>
</feature>
<evidence type="ECO:0000259" key="3">
    <source>
        <dbReference type="PROSITE" id="PS51782"/>
    </source>
</evidence>
<keyword evidence="2" id="KW-0812">Transmembrane</keyword>
<feature type="region of interest" description="Disordered" evidence="1">
    <location>
        <begin position="478"/>
        <end position="583"/>
    </location>
</feature>
<feature type="compositionally biased region" description="Basic and acidic residues" evidence="1">
    <location>
        <begin position="230"/>
        <end position="240"/>
    </location>
</feature>
<gene>
    <name evidence="4" type="primary">ebpS</name>
    <name evidence="4" type="ORF">BU638_01610</name>
    <name evidence="5" type="ORF">BU676_00265</name>
</gene>
<feature type="compositionally biased region" description="Low complexity" evidence="1">
    <location>
        <begin position="408"/>
        <end position="424"/>
    </location>
</feature>
<feature type="domain" description="LysM" evidence="3">
    <location>
        <begin position="578"/>
        <end position="626"/>
    </location>
</feature>
<feature type="compositionally biased region" description="Basic and acidic residues" evidence="1">
    <location>
        <begin position="481"/>
        <end position="505"/>
    </location>
</feature>
<feature type="compositionally biased region" description="Basic and acidic residues" evidence="1">
    <location>
        <begin position="105"/>
        <end position="114"/>
    </location>
</feature>
<evidence type="ECO:0000313" key="7">
    <source>
        <dbReference type="Proteomes" id="UP000242144"/>
    </source>
</evidence>
<feature type="compositionally biased region" description="Polar residues" evidence="1">
    <location>
        <begin position="316"/>
        <end position="333"/>
    </location>
</feature>
<dbReference type="SMART" id="SM00257">
    <property type="entry name" value="LysM"/>
    <property type="match status" value="1"/>
</dbReference>
<name>A0AAX0ZJ76_STACR</name>
<feature type="compositionally biased region" description="Basic and acidic residues" evidence="1">
    <location>
        <begin position="295"/>
        <end position="315"/>
    </location>
</feature>
<dbReference type="EMBL" id="PZAO01000001">
    <property type="protein sequence ID" value="PTG71375.1"/>
    <property type="molecule type" value="Genomic_DNA"/>
</dbReference>
<dbReference type="PROSITE" id="PS51782">
    <property type="entry name" value="LYSM"/>
    <property type="match status" value="1"/>
</dbReference>
<evidence type="ECO:0000256" key="2">
    <source>
        <dbReference type="SAM" id="Phobius"/>
    </source>
</evidence>
<reference evidence="4" key="2">
    <citation type="submission" date="2018-03" db="EMBL/GenBank/DDBJ databases">
        <authorList>
            <person name="Naushad S."/>
        </authorList>
    </citation>
    <scope>NUCLEOTIDE SEQUENCE</scope>
    <source>
        <strain evidence="4">SNUC 105</strain>
        <strain evidence="5">SNUC 1363</strain>
    </source>
</reference>
<feature type="compositionally biased region" description="Basic and acidic residues" evidence="1">
    <location>
        <begin position="180"/>
        <end position="203"/>
    </location>
</feature>
<organism evidence="4 7">
    <name type="scientific">Staphylococcus chromogenes</name>
    <name type="common">Staphylococcus hyicus subsp. chromogenes</name>
    <dbReference type="NCBI Taxonomy" id="46126"/>
    <lineage>
        <taxon>Bacteria</taxon>
        <taxon>Bacillati</taxon>
        <taxon>Bacillota</taxon>
        <taxon>Bacilli</taxon>
        <taxon>Bacillales</taxon>
        <taxon>Staphylococcaceae</taxon>
        <taxon>Staphylococcus</taxon>
    </lineage>
</organism>
<dbReference type="AlphaFoldDB" id="A0AAX0ZJ76"/>
<feature type="compositionally biased region" description="Polar residues" evidence="1">
    <location>
        <begin position="204"/>
        <end position="214"/>
    </location>
</feature>
<evidence type="ECO:0000313" key="5">
    <source>
        <dbReference type="EMBL" id="PTG71375.1"/>
    </source>
</evidence>
<dbReference type="Proteomes" id="UP000242008">
    <property type="component" value="Unassembled WGS sequence"/>
</dbReference>
<dbReference type="Proteomes" id="UP000242144">
    <property type="component" value="Unassembled WGS sequence"/>
</dbReference>
<accession>A0AAX0ZJ76</accession>
<feature type="compositionally biased region" description="Basic and acidic residues" evidence="1">
    <location>
        <begin position="15"/>
        <end position="34"/>
    </location>
</feature>
<keyword evidence="6" id="KW-1185">Reference proteome</keyword>
<dbReference type="Gene3D" id="3.10.350.10">
    <property type="entry name" value="LysM domain"/>
    <property type="match status" value="1"/>
</dbReference>
<dbReference type="SUPFAM" id="SSF54106">
    <property type="entry name" value="LysM domain"/>
    <property type="match status" value="1"/>
</dbReference>
<feature type="transmembrane region" description="Helical" evidence="2">
    <location>
        <begin position="441"/>
        <end position="463"/>
    </location>
</feature>
<feature type="compositionally biased region" description="Low complexity" evidence="1">
    <location>
        <begin position="510"/>
        <end position="579"/>
    </location>
</feature>
<sequence>MYTVIERVNIVSKDNFKDDFERNRQEIKPDHTNEFNDQSENEETSFDIRDEQQHFPPRNASRRHRKRDLNSDDYQAQEHVQENSHNSHSEKRPGLLGGFVNKQQDTSHREDSAELARTNGQGEKIRDYAKEHPHEIQNQPKENHSNNRELKSEQQRDQRRDIHNPEKGKDVHRSNINNVSREDRAKQEPHGQFKKSSEKDVNHTRSNNNSYSQEQQHKKVGPIAGGNQINHRENETHPHTNEPNASQRLDHESKKIDQNHRQQPGNTRPDQRHTKFNKKAAAGAAGAAGVAGAVAKHEHDKKQREPLSDKNEKQNHAPQQNDKIPNNNKTTSGAVGAAETRGESQHQRPQQPNDRKRPTHEDERHSRNKKAAMGAGAIGAAGAGAAGAHAAKQHNEKNQQPRKTNRNAATGAGAAGASASTQTAHTPPNNKRKKGGCLKRLLPLLVALLLLGALAIFGGMYLFNQNNDENHNNKANQTEVAKNDNASKDKAENDKANKDKEKSTEETTEETNSNETPGASSESSSEQSNQDTTQSDLNQQQNQTQQDPNSQAQTNSNQQTPSNTNQQNQNSASNNNAQSHTVTGNENLYRIAIRYYGSGSPENVEKIRRANGISGNNINNGQQLIIP</sequence>
<feature type="compositionally biased region" description="Basic and acidic residues" evidence="1">
    <location>
        <begin position="353"/>
        <end position="365"/>
    </location>
</feature>